<evidence type="ECO:0008006" key="3">
    <source>
        <dbReference type="Google" id="ProtNLM"/>
    </source>
</evidence>
<gene>
    <name evidence="1" type="ORF">POTOM_007920</name>
</gene>
<proteinExistence type="predicted"/>
<name>A0A8X8DBZ0_POPTO</name>
<reference evidence="1" key="1">
    <citation type="journal article" date="2020" name="bioRxiv">
        <title>Hybrid origin of Populus tomentosa Carr. identified through genome sequencing and phylogenomic analysis.</title>
        <authorList>
            <person name="An X."/>
            <person name="Gao K."/>
            <person name="Chen Z."/>
            <person name="Li J."/>
            <person name="Yang X."/>
            <person name="Yang X."/>
            <person name="Zhou J."/>
            <person name="Guo T."/>
            <person name="Zhao T."/>
            <person name="Huang S."/>
            <person name="Miao D."/>
            <person name="Khan W.U."/>
            <person name="Rao P."/>
            <person name="Ye M."/>
            <person name="Lei B."/>
            <person name="Liao W."/>
            <person name="Wang J."/>
            <person name="Ji L."/>
            <person name="Li Y."/>
            <person name="Guo B."/>
            <person name="Mustafa N.S."/>
            <person name="Li S."/>
            <person name="Yun Q."/>
            <person name="Keller S.R."/>
            <person name="Mao J."/>
            <person name="Zhang R."/>
            <person name="Strauss S.H."/>
        </authorList>
    </citation>
    <scope>NUCLEOTIDE SEQUENCE</scope>
    <source>
        <strain evidence="1">GM15</strain>
        <tissue evidence="1">Leaf</tissue>
    </source>
</reference>
<dbReference type="AlphaFoldDB" id="A0A8X8DBZ0"/>
<evidence type="ECO:0000313" key="2">
    <source>
        <dbReference type="Proteomes" id="UP000886885"/>
    </source>
</evidence>
<dbReference type="EMBL" id="JAAWWB010000003">
    <property type="protein sequence ID" value="KAG6786320.1"/>
    <property type="molecule type" value="Genomic_DNA"/>
</dbReference>
<sequence length="131" mass="14746">MRCRFYSPADQTLSGLAGSPAYVVPEVPLGNYSEKVDIWSADVILHALMVRSLHLWEVTPLTERRIFSFRALHVCLPRASMDFVLPRAHLKDTVHQVKNKESSYRSKTVTDYAPVTVGCPEEDSNQLPSDS</sequence>
<accession>A0A8X8DBZ0</accession>
<keyword evidence="2" id="KW-1185">Reference proteome</keyword>
<protein>
    <recommendedName>
        <fullName evidence="3">Protein kinase domain-containing protein</fullName>
    </recommendedName>
</protein>
<evidence type="ECO:0000313" key="1">
    <source>
        <dbReference type="EMBL" id="KAG6786320.1"/>
    </source>
</evidence>
<dbReference type="Proteomes" id="UP000886885">
    <property type="component" value="Chromosome 2A"/>
</dbReference>
<dbReference type="OrthoDB" id="248923at2759"/>
<organism evidence="1 2">
    <name type="scientific">Populus tomentosa</name>
    <name type="common">Chinese white poplar</name>
    <dbReference type="NCBI Taxonomy" id="118781"/>
    <lineage>
        <taxon>Eukaryota</taxon>
        <taxon>Viridiplantae</taxon>
        <taxon>Streptophyta</taxon>
        <taxon>Embryophyta</taxon>
        <taxon>Tracheophyta</taxon>
        <taxon>Spermatophyta</taxon>
        <taxon>Magnoliopsida</taxon>
        <taxon>eudicotyledons</taxon>
        <taxon>Gunneridae</taxon>
        <taxon>Pentapetalae</taxon>
        <taxon>rosids</taxon>
        <taxon>fabids</taxon>
        <taxon>Malpighiales</taxon>
        <taxon>Salicaceae</taxon>
        <taxon>Saliceae</taxon>
        <taxon>Populus</taxon>
    </lineage>
</organism>
<comment type="caution">
    <text evidence="1">The sequence shown here is derived from an EMBL/GenBank/DDBJ whole genome shotgun (WGS) entry which is preliminary data.</text>
</comment>